<organism evidence="4 5">
    <name type="scientific">Ditylenchus destructor</name>
    <dbReference type="NCBI Taxonomy" id="166010"/>
    <lineage>
        <taxon>Eukaryota</taxon>
        <taxon>Metazoa</taxon>
        <taxon>Ecdysozoa</taxon>
        <taxon>Nematoda</taxon>
        <taxon>Chromadorea</taxon>
        <taxon>Rhabditida</taxon>
        <taxon>Tylenchina</taxon>
        <taxon>Tylenchomorpha</taxon>
        <taxon>Sphaerularioidea</taxon>
        <taxon>Anguinidae</taxon>
        <taxon>Anguininae</taxon>
        <taxon>Ditylenchus</taxon>
    </lineage>
</organism>
<feature type="region of interest" description="Disordered" evidence="3">
    <location>
        <begin position="170"/>
        <end position="190"/>
    </location>
</feature>
<dbReference type="Proteomes" id="UP001201812">
    <property type="component" value="Unassembled WGS sequence"/>
</dbReference>
<accession>A0AAD4MV28</accession>
<dbReference type="AlphaFoldDB" id="A0AAD4MV28"/>
<dbReference type="InterPro" id="IPR040308">
    <property type="entry name" value="HAPR1"/>
</dbReference>
<keyword evidence="5" id="KW-1185">Reference proteome</keyword>
<name>A0AAD4MV28_9BILA</name>
<dbReference type="PANTHER" id="PTHR31624:SF4">
    <property type="entry name" value="CHROMOSOME 16 OPEN READING FRAME 72"/>
    <property type="match status" value="1"/>
</dbReference>
<evidence type="ECO:0000313" key="5">
    <source>
        <dbReference type="Proteomes" id="UP001201812"/>
    </source>
</evidence>
<evidence type="ECO:0000256" key="1">
    <source>
        <dbReference type="ARBA" id="ARBA00004123"/>
    </source>
</evidence>
<gene>
    <name evidence="4" type="ORF">DdX_14118</name>
</gene>
<evidence type="ECO:0000256" key="3">
    <source>
        <dbReference type="SAM" id="MobiDB-lite"/>
    </source>
</evidence>
<feature type="region of interest" description="Disordered" evidence="3">
    <location>
        <begin position="233"/>
        <end position="262"/>
    </location>
</feature>
<keyword evidence="2" id="KW-0539">Nucleus</keyword>
<protein>
    <submittedName>
        <fullName evidence="4">Protein C16orf72 like protein</fullName>
    </submittedName>
</protein>
<dbReference type="InterPro" id="IPR029196">
    <property type="entry name" value="HAPSTR1-like"/>
</dbReference>
<evidence type="ECO:0000313" key="4">
    <source>
        <dbReference type="EMBL" id="KAI1704622.1"/>
    </source>
</evidence>
<comment type="subcellular location">
    <subcellularLocation>
        <location evidence="1">Nucleus</location>
    </subcellularLocation>
</comment>
<dbReference type="GO" id="GO:0005634">
    <property type="term" value="C:nucleus"/>
    <property type="evidence" value="ECO:0007669"/>
    <property type="project" value="UniProtKB-SubCell"/>
</dbReference>
<proteinExistence type="predicted"/>
<dbReference type="Pfam" id="PF15251">
    <property type="entry name" value="TAPR1-like"/>
    <property type="match status" value="1"/>
</dbReference>
<feature type="compositionally biased region" description="Low complexity" evidence="3">
    <location>
        <begin position="175"/>
        <end position="190"/>
    </location>
</feature>
<reference evidence="4" key="1">
    <citation type="submission" date="2022-01" db="EMBL/GenBank/DDBJ databases">
        <title>Genome Sequence Resource for Two Populations of Ditylenchus destructor, the Migratory Endoparasitic Phytonematode.</title>
        <authorList>
            <person name="Zhang H."/>
            <person name="Lin R."/>
            <person name="Xie B."/>
        </authorList>
    </citation>
    <scope>NUCLEOTIDE SEQUENCE</scope>
    <source>
        <strain evidence="4">BazhouSP</strain>
    </source>
</reference>
<feature type="compositionally biased region" description="Polar residues" evidence="3">
    <location>
        <begin position="240"/>
        <end position="255"/>
    </location>
</feature>
<comment type="caution">
    <text evidence="4">The sequence shown here is derived from an EMBL/GenBank/DDBJ whole genome shotgun (WGS) entry which is preliminary data.</text>
</comment>
<sequence>MIENRILDQKANRYSIQNCVISTLLKNFSITSLDTGATDDLVAIWLRQKKKRQLVPSSKLAGQVQSTPKDMSDSVREDDSDDGLWQEFEHTALAVAHLFRGANWRNLQTAAASTTQLYKTGLESRKRSFEKGFNSGRQALAKEIYALCRYGNTNVDVEQLVTLLSRYGPLPPESSSPSRRNRNSASSTPNEGAAAVNLFQQALCPSPPPSASASPATTRSPELNNFLQNQVYRHRKRTHSPASTSSCDSSHTNYLNKRFKRL</sequence>
<dbReference type="EMBL" id="JAKKPZ010000065">
    <property type="protein sequence ID" value="KAI1704622.1"/>
    <property type="molecule type" value="Genomic_DNA"/>
</dbReference>
<feature type="region of interest" description="Disordered" evidence="3">
    <location>
        <begin position="57"/>
        <end position="80"/>
    </location>
</feature>
<evidence type="ECO:0000256" key="2">
    <source>
        <dbReference type="ARBA" id="ARBA00023242"/>
    </source>
</evidence>
<dbReference type="PANTHER" id="PTHR31624">
    <property type="entry name" value="UPF0472 PROTEIN C16ORF72"/>
    <property type="match status" value="1"/>
</dbReference>